<dbReference type="EC" id="2.3.1.-" evidence="2"/>
<accession>A0ABY7AHN8</accession>
<dbReference type="PANTHER" id="PTHR43415:SF3">
    <property type="entry name" value="GNAT-FAMILY ACETYLTRANSFERASE"/>
    <property type="match status" value="1"/>
</dbReference>
<evidence type="ECO:0000259" key="1">
    <source>
        <dbReference type="PROSITE" id="PS51186"/>
    </source>
</evidence>
<dbReference type="PROSITE" id="PS51186">
    <property type="entry name" value="GNAT"/>
    <property type="match status" value="1"/>
</dbReference>
<evidence type="ECO:0000313" key="3">
    <source>
        <dbReference type="Proteomes" id="UP001163115"/>
    </source>
</evidence>
<dbReference type="InterPro" id="IPR016181">
    <property type="entry name" value="Acyl_CoA_acyltransferase"/>
</dbReference>
<dbReference type="Proteomes" id="UP001163115">
    <property type="component" value="Chromosome"/>
</dbReference>
<keyword evidence="3" id="KW-1185">Reference proteome</keyword>
<keyword evidence="2" id="KW-0012">Acyltransferase</keyword>
<dbReference type="Pfam" id="PF00583">
    <property type="entry name" value="Acetyltransf_1"/>
    <property type="match status" value="1"/>
</dbReference>
<organism evidence="2 3">
    <name type="scientific">Lacrimispora xylanolytica</name>
    <dbReference type="NCBI Taxonomy" id="29375"/>
    <lineage>
        <taxon>Bacteria</taxon>
        <taxon>Bacillati</taxon>
        <taxon>Bacillota</taxon>
        <taxon>Clostridia</taxon>
        <taxon>Lachnospirales</taxon>
        <taxon>Lachnospiraceae</taxon>
        <taxon>Lacrimispora</taxon>
    </lineage>
</organism>
<dbReference type="SUPFAM" id="SSF55729">
    <property type="entry name" value="Acyl-CoA N-acyltransferases (Nat)"/>
    <property type="match status" value="1"/>
</dbReference>
<sequence>MIIDKTKNGIEVKLRLPEETDSKKIIEFYKQVGKETTYLGFSDGEYQVTEEQQSASIKEINASRNNLMILAMVNSAIVGIGTISSNNKRMKSKHVGVLGIVIKAEYCNMGIGSILMDYLIEWCKSNKETAKISLTVRRDNPVAIALYEKFGFETEGILKGETYINGRYFDSVVMALMIP</sequence>
<dbReference type="GO" id="GO:0016746">
    <property type="term" value="F:acyltransferase activity"/>
    <property type="evidence" value="ECO:0007669"/>
    <property type="project" value="UniProtKB-KW"/>
</dbReference>
<name>A0ABY7AHN8_9FIRM</name>
<dbReference type="PANTHER" id="PTHR43415">
    <property type="entry name" value="SPERMIDINE N(1)-ACETYLTRANSFERASE"/>
    <property type="match status" value="1"/>
</dbReference>
<dbReference type="RefSeq" id="WP_268116177.1">
    <property type="nucleotide sequence ID" value="NZ_CP113524.1"/>
</dbReference>
<feature type="domain" description="N-acetyltransferase" evidence="1">
    <location>
        <begin position="12"/>
        <end position="179"/>
    </location>
</feature>
<reference evidence="2" key="1">
    <citation type="submission" date="2022-11" db="EMBL/GenBank/DDBJ databases">
        <title>Lacrimispora xylanolytica sy1, complete genome.</title>
        <authorList>
            <person name="Choi S."/>
        </authorList>
    </citation>
    <scope>NUCLEOTIDE SEQUENCE</scope>
    <source>
        <strain evidence="2">Sy1</strain>
    </source>
</reference>
<dbReference type="Gene3D" id="3.40.630.30">
    <property type="match status" value="1"/>
</dbReference>
<keyword evidence="2" id="KW-0808">Transferase</keyword>
<protein>
    <submittedName>
        <fullName evidence="2">GNAT family N-acetyltransferase</fullName>
        <ecNumber evidence="2">2.3.1.-</ecNumber>
    </submittedName>
</protein>
<dbReference type="EMBL" id="CP113524">
    <property type="protein sequence ID" value="WAJ25308.1"/>
    <property type="molecule type" value="Genomic_DNA"/>
</dbReference>
<proteinExistence type="predicted"/>
<dbReference type="InterPro" id="IPR000182">
    <property type="entry name" value="GNAT_dom"/>
</dbReference>
<dbReference type="CDD" id="cd04301">
    <property type="entry name" value="NAT_SF"/>
    <property type="match status" value="1"/>
</dbReference>
<gene>
    <name evidence="2" type="ORF">OW255_07305</name>
</gene>
<evidence type="ECO:0000313" key="2">
    <source>
        <dbReference type="EMBL" id="WAJ25308.1"/>
    </source>
</evidence>